<evidence type="ECO:0000313" key="2">
    <source>
        <dbReference type="Proteomes" id="UP000315736"/>
    </source>
</evidence>
<evidence type="ECO:0000313" key="1">
    <source>
        <dbReference type="EMBL" id="TSE21437.1"/>
    </source>
</evidence>
<comment type="caution">
    <text evidence="1">The sequence shown here is derived from an EMBL/GenBank/DDBJ whole genome shotgun (WGS) entry which is preliminary data.</text>
</comment>
<gene>
    <name evidence="1" type="ORF">Talka_00106</name>
</gene>
<name>A0A554WCY2_9BURK</name>
<dbReference type="AlphaFoldDB" id="A0A554WCY2"/>
<protein>
    <submittedName>
        <fullName evidence="1">Uncharacterized protein</fullName>
    </submittedName>
</protein>
<keyword evidence="2" id="KW-1185">Reference proteome</keyword>
<dbReference type="EMBL" id="VJNB01000001">
    <property type="protein sequence ID" value="TSE21437.1"/>
    <property type="molecule type" value="Genomic_DNA"/>
</dbReference>
<dbReference type="RefSeq" id="WP_143889076.1">
    <property type="nucleotide sequence ID" value="NZ_VJNB01000001.1"/>
</dbReference>
<accession>A0A554WCY2</accession>
<sequence length="146" mass="15798">MWLVAPFDAELIDRINRAQAGVAPSPAYPLTCPHARDGRHALAGGYIGVLVAQRRGLICPTCGYQQRWLTVSVLTAAERAVDEPAAAQAQRIERRRQSALEDFRRLVRAGQLSAQTMVETLEAMAARPHARCSEAPAQEAALALAA</sequence>
<dbReference type="Proteomes" id="UP000315736">
    <property type="component" value="Unassembled WGS sequence"/>
</dbReference>
<organism evidence="1 2">
    <name type="scientific">Tepidimonas alkaliphilus</name>
    <dbReference type="NCBI Taxonomy" id="2588942"/>
    <lineage>
        <taxon>Bacteria</taxon>
        <taxon>Pseudomonadati</taxon>
        <taxon>Pseudomonadota</taxon>
        <taxon>Betaproteobacteria</taxon>
        <taxon>Burkholderiales</taxon>
        <taxon>Tepidimonas</taxon>
    </lineage>
</organism>
<dbReference type="OrthoDB" id="8958642at2"/>
<proteinExistence type="predicted"/>
<reference evidence="1 2" key="1">
    <citation type="submission" date="2019-07" db="EMBL/GenBank/DDBJ databases">
        <title>Tepidimonas alkaliphilus YIM 72238 draft genome.</title>
        <authorList>
            <person name="Da Costa M.S."/>
            <person name="Froufe H.J.C."/>
            <person name="Egas C."/>
            <person name="Albuquerque L."/>
        </authorList>
    </citation>
    <scope>NUCLEOTIDE SEQUENCE [LARGE SCALE GENOMIC DNA]</scope>
    <source>
        <strain evidence="1 2">YIM 72238</strain>
    </source>
</reference>